<dbReference type="Proteomes" id="UP001556367">
    <property type="component" value="Unassembled WGS sequence"/>
</dbReference>
<feature type="domain" description="CMP/dCMP-type deaminase" evidence="9">
    <location>
        <begin position="183"/>
        <end position="320"/>
    </location>
</feature>
<evidence type="ECO:0000313" key="11">
    <source>
        <dbReference type="Proteomes" id="UP001556367"/>
    </source>
</evidence>
<keyword evidence="6" id="KW-0862">Zinc</keyword>
<dbReference type="InterPro" id="IPR027417">
    <property type="entry name" value="P-loop_NTPase"/>
</dbReference>
<keyword evidence="11" id="KW-1185">Reference proteome</keyword>
<comment type="cofactor">
    <cofactor evidence="1">
        <name>Zn(2+)</name>
        <dbReference type="ChEBI" id="CHEBI:29105"/>
    </cofactor>
</comment>
<evidence type="ECO:0000256" key="4">
    <source>
        <dbReference type="ARBA" id="ARBA00022727"/>
    </source>
</evidence>
<dbReference type="CDD" id="cd01286">
    <property type="entry name" value="deoxycytidylate_deaminase"/>
    <property type="match status" value="1"/>
</dbReference>
<keyword evidence="3" id="KW-0479">Metal-binding</keyword>
<dbReference type="SUPFAM" id="SSF52540">
    <property type="entry name" value="P-loop containing nucleoside triphosphate hydrolases"/>
    <property type="match status" value="1"/>
</dbReference>
<dbReference type="PANTHER" id="PTHR11086:SF18">
    <property type="entry name" value="DEOXYCYTIDYLATE DEAMINASE"/>
    <property type="match status" value="1"/>
</dbReference>
<dbReference type="EC" id="3.5.4.12" evidence="7"/>
<name>A0ABR3J8V2_9AGAR</name>
<comment type="caution">
    <text evidence="10">The sequence shown here is derived from an EMBL/GenBank/DDBJ whole genome shotgun (WGS) entry which is preliminary data.</text>
</comment>
<dbReference type="PROSITE" id="PS51747">
    <property type="entry name" value="CYT_DCMP_DEAMINASES_2"/>
    <property type="match status" value="1"/>
</dbReference>
<evidence type="ECO:0000256" key="5">
    <source>
        <dbReference type="ARBA" id="ARBA00022801"/>
    </source>
</evidence>
<dbReference type="PANTHER" id="PTHR11086">
    <property type="entry name" value="DEOXYCYTIDYLATE DEAMINASE-RELATED"/>
    <property type="match status" value="1"/>
</dbReference>
<keyword evidence="4" id="KW-0545">Nucleotide biosynthesis</keyword>
<dbReference type="InterPro" id="IPR016193">
    <property type="entry name" value="Cytidine_deaminase-like"/>
</dbReference>
<dbReference type="InterPro" id="IPR035105">
    <property type="entry name" value="Deoxycytidylate_deaminase_dom"/>
</dbReference>
<evidence type="ECO:0000256" key="3">
    <source>
        <dbReference type="ARBA" id="ARBA00022723"/>
    </source>
</evidence>
<sequence length="337" mass="37886">MFIAILGSKSSGKTTVQNYLLDNKKFTLLRICRDQRGQPAPRGDNSEGLFFSTALDLLNHVTRHWRSHFVTGDLTRRDIIEIFVRRPFFMLVYVDAPVLLRFKRSVTEKLTLEDFVMQHDVESFGHLESPSAGTRDIDADPSSLSSIRDLVNLRITNSFPSISDFHAYLDGLNLLHPGHLRPSWDAYFMMLASLASHRSNCMKRRVGAILVRENRIVATGYNGTPRGLVNCNEGGCPHCNRASSPNSSYECLCLHAEENALLEAGRERVGQGGVLYCNTCPCLKCTIKIIQTGVKEVVYNLTYKVDEESARLFDHAGVKIRQYVVQEEANFLPVSNS</sequence>
<evidence type="ECO:0000256" key="8">
    <source>
        <dbReference type="ARBA" id="ARBA00041763"/>
    </source>
</evidence>
<evidence type="ECO:0000256" key="6">
    <source>
        <dbReference type="ARBA" id="ARBA00022833"/>
    </source>
</evidence>
<dbReference type="InterPro" id="IPR015517">
    <property type="entry name" value="dCMP_deaminase-rel"/>
</dbReference>
<dbReference type="PROSITE" id="PS00903">
    <property type="entry name" value="CYT_DCMP_DEAMINASES_1"/>
    <property type="match status" value="1"/>
</dbReference>
<evidence type="ECO:0000256" key="2">
    <source>
        <dbReference type="ARBA" id="ARBA00006576"/>
    </source>
</evidence>
<evidence type="ECO:0000313" key="10">
    <source>
        <dbReference type="EMBL" id="KAL0951565.1"/>
    </source>
</evidence>
<dbReference type="SUPFAM" id="SSF53927">
    <property type="entry name" value="Cytidine deaminase-like"/>
    <property type="match status" value="1"/>
</dbReference>
<evidence type="ECO:0000256" key="7">
    <source>
        <dbReference type="ARBA" id="ARBA00038938"/>
    </source>
</evidence>
<proteinExistence type="inferred from homology"/>
<dbReference type="InterPro" id="IPR002125">
    <property type="entry name" value="CMP_dCMP_dom"/>
</dbReference>
<reference evidence="11" key="1">
    <citation type="submission" date="2024-06" db="EMBL/GenBank/DDBJ databases">
        <title>Multi-omics analyses provide insights into the biosynthesis of the anticancer antibiotic pleurotin in Hohenbuehelia grisea.</title>
        <authorList>
            <person name="Weaver J.A."/>
            <person name="Alberti F."/>
        </authorList>
    </citation>
    <scope>NUCLEOTIDE SEQUENCE [LARGE SCALE GENOMIC DNA]</scope>
    <source>
        <strain evidence="11">T-177</strain>
    </source>
</reference>
<dbReference type="Pfam" id="PF00383">
    <property type="entry name" value="dCMP_cyt_deam_1"/>
    <property type="match status" value="1"/>
</dbReference>
<dbReference type="Gene3D" id="3.40.140.10">
    <property type="entry name" value="Cytidine Deaminase, domain 2"/>
    <property type="match status" value="1"/>
</dbReference>
<protein>
    <recommendedName>
        <fullName evidence="8">dCMP deaminase</fullName>
        <ecNumber evidence="7">3.5.4.12</ecNumber>
    </recommendedName>
    <alternativeName>
        <fullName evidence="8">dCMP deaminase</fullName>
    </alternativeName>
</protein>
<organism evidence="10 11">
    <name type="scientific">Hohenbuehelia grisea</name>
    <dbReference type="NCBI Taxonomy" id="104357"/>
    <lineage>
        <taxon>Eukaryota</taxon>
        <taxon>Fungi</taxon>
        <taxon>Dikarya</taxon>
        <taxon>Basidiomycota</taxon>
        <taxon>Agaricomycotina</taxon>
        <taxon>Agaricomycetes</taxon>
        <taxon>Agaricomycetidae</taxon>
        <taxon>Agaricales</taxon>
        <taxon>Pleurotineae</taxon>
        <taxon>Pleurotaceae</taxon>
        <taxon>Hohenbuehelia</taxon>
    </lineage>
</organism>
<dbReference type="EMBL" id="JASNQZ010000011">
    <property type="protein sequence ID" value="KAL0951565.1"/>
    <property type="molecule type" value="Genomic_DNA"/>
</dbReference>
<comment type="similarity">
    <text evidence="2">Belongs to the cytidine and deoxycytidylate deaminase family.</text>
</comment>
<accession>A0ABR3J8V2</accession>
<evidence type="ECO:0000256" key="1">
    <source>
        <dbReference type="ARBA" id="ARBA00001947"/>
    </source>
</evidence>
<dbReference type="InterPro" id="IPR016192">
    <property type="entry name" value="APOBEC/CMP_deaminase_Zn-bd"/>
</dbReference>
<gene>
    <name evidence="10" type="ORF">HGRIS_008247</name>
</gene>
<evidence type="ECO:0000259" key="9">
    <source>
        <dbReference type="PROSITE" id="PS51747"/>
    </source>
</evidence>
<keyword evidence="5" id="KW-0378">Hydrolase</keyword>